<dbReference type="VEuPathDB" id="FungiDB:KRP23_4276"/>
<dbReference type="eggNOG" id="ENOG502SUPK">
    <property type="taxonomic scope" value="Eukaryota"/>
</dbReference>
<evidence type="ECO:0000256" key="1">
    <source>
        <dbReference type="SAM" id="SignalP"/>
    </source>
</evidence>
<dbReference type="EMBL" id="DS566001">
    <property type="status" value="NOT_ANNOTATED_CDS"/>
    <property type="molecule type" value="Genomic_DNA"/>
</dbReference>
<reference evidence="3" key="1">
    <citation type="journal article" date="2006" name="Science">
        <title>Phytophthora genome sequences uncover evolutionary origins and mechanisms of pathogenesis.</title>
        <authorList>
            <person name="Tyler B.M."/>
            <person name="Tripathy S."/>
            <person name="Zhang X."/>
            <person name="Dehal P."/>
            <person name="Jiang R.H."/>
            <person name="Aerts A."/>
            <person name="Arredondo F.D."/>
            <person name="Baxter L."/>
            <person name="Bensasson D."/>
            <person name="Beynon J.L."/>
            <person name="Chapman J."/>
            <person name="Damasceno C.M."/>
            <person name="Dorrance A.E."/>
            <person name="Dou D."/>
            <person name="Dickerman A.W."/>
            <person name="Dubchak I.L."/>
            <person name="Garbelotto M."/>
            <person name="Gijzen M."/>
            <person name="Gordon S.G."/>
            <person name="Govers F."/>
            <person name="Grunwald N.J."/>
            <person name="Huang W."/>
            <person name="Ivors K.L."/>
            <person name="Jones R.W."/>
            <person name="Kamoun S."/>
            <person name="Krampis K."/>
            <person name="Lamour K.H."/>
            <person name="Lee M.K."/>
            <person name="McDonald W.H."/>
            <person name="Medina M."/>
            <person name="Meijer H.J."/>
            <person name="Nordberg E.K."/>
            <person name="Maclean D.J."/>
            <person name="Ospina-Giraldo M.D."/>
            <person name="Morris P.F."/>
            <person name="Phuntumart V."/>
            <person name="Putnam N.H."/>
            <person name="Rash S."/>
            <person name="Rose J.K."/>
            <person name="Sakihama Y."/>
            <person name="Salamov A.A."/>
            <person name="Savidor A."/>
            <person name="Scheuring C.F."/>
            <person name="Smith B.M."/>
            <person name="Sobral B.W."/>
            <person name="Terry A."/>
            <person name="Torto-Alalibo T.A."/>
            <person name="Win J."/>
            <person name="Xu Z."/>
            <person name="Zhang H."/>
            <person name="Grigoriev I.V."/>
            <person name="Rokhsar D.S."/>
            <person name="Boore J.L."/>
        </authorList>
    </citation>
    <scope>NUCLEOTIDE SEQUENCE [LARGE SCALE GENOMIC DNA]</scope>
    <source>
        <strain evidence="3">Pr102</strain>
    </source>
</reference>
<dbReference type="VEuPathDB" id="FungiDB:KRP23_4275"/>
<name>H3HB43_PHYRM</name>
<dbReference type="HOGENOM" id="CLU_644774_0_0_1"/>
<reference evidence="2" key="2">
    <citation type="submission" date="2015-06" db="UniProtKB">
        <authorList>
            <consortium name="EnsemblProtists"/>
        </authorList>
    </citation>
    <scope>IDENTIFICATION</scope>
    <source>
        <strain evidence="2">Pr102</strain>
    </source>
</reference>
<keyword evidence="1" id="KW-0732">Signal</keyword>
<sequence>MKIFALAFTIAVANAVTADNSTSCYEPCEGYDEYCESTTGLCRGPEYDGECFNAAIGKYQDGCDSGFECIYNKCDYAVANEADEEDEDYSDSGSDSEAGCPVECDVSREYCDSSIGECRAASNDTECYNATAVLFQDGCDAGYDCIDDLCRVASSNSADNRTCSLICSAGKFCENDTTKCRGPAFGGECFNLETGIFQDGCDEGYFCSFNNKTPPASPKMKISAFATTTIATKLCMLAAQTLDNSTFTAASCYLPCEGVDEYCENSTGVCRGPSYDGECFNPATGGYQNGCDPGFDCIGNKCDYENAATEGIETESSSSETGCGLHVINECRGPSYDGECFNAAGNVFQDGCDEGYECIDNMCQVITSAPTDNAVCYLVCSEGNYCETGTNECRGPNYDGECFNPATGFYQNGCDPSFTCSNNQCA</sequence>
<keyword evidence="3" id="KW-1185">Reference proteome</keyword>
<dbReference type="VEuPathDB" id="FungiDB:KRP22_2482"/>
<proteinExistence type="predicted"/>
<feature type="signal peptide" evidence="1">
    <location>
        <begin position="1"/>
        <end position="18"/>
    </location>
</feature>
<evidence type="ECO:0000313" key="2">
    <source>
        <dbReference type="EnsemblProtists" id="Phyra93708"/>
    </source>
</evidence>
<organism evidence="2 3">
    <name type="scientific">Phytophthora ramorum</name>
    <name type="common">Sudden oak death agent</name>
    <dbReference type="NCBI Taxonomy" id="164328"/>
    <lineage>
        <taxon>Eukaryota</taxon>
        <taxon>Sar</taxon>
        <taxon>Stramenopiles</taxon>
        <taxon>Oomycota</taxon>
        <taxon>Peronosporomycetes</taxon>
        <taxon>Peronosporales</taxon>
        <taxon>Peronosporaceae</taxon>
        <taxon>Phytophthora</taxon>
    </lineage>
</organism>
<dbReference type="EnsemblProtists" id="Phyra93708">
    <property type="protein sequence ID" value="Phyra93708"/>
    <property type="gene ID" value="Phyra93708"/>
</dbReference>
<dbReference type="Proteomes" id="UP000005238">
    <property type="component" value="Unassembled WGS sequence"/>
</dbReference>
<accession>H3HB43</accession>
<dbReference type="AlphaFoldDB" id="H3HB43"/>
<feature type="chain" id="PRO_5003586653" evidence="1">
    <location>
        <begin position="19"/>
        <end position="426"/>
    </location>
</feature>
<protein>
    <submittedName>
        <fullName evidence="2">Uncharacterized protein</fullName>
    </submittedName>
</protein>
<evidence type="ECO:0000313" key="3">
    <source>
        <dbReference type="Proteomes" id="UP000005238"/>
    </source>
</evidence>
<dbReference type="InParanoid" id="H3HB43"/>